<proteinExistence type="predicted"/>
<gene>
    <name evidence="1" type="ORF">HT134_13675</name>
</gene>
<evidence type="ECO:0000313" key="1">
    <source>
        <dbReference type="EMBL" id="NUW41184.1"/>
    </source>
</evidence>
<keyword evidence="2" id="KW-1185">Reference proteome</keyword>
<accession>A0A7Y6IQF6</accession>
<reference evidence="1 2" key="1">
    <citation type="submission" date="2020-06" db="EMBL/GenBank/DDBJ databases">
        <authorList>
            <person name="Chanama M."/>
        </authorList>
    </citation>
    <scope>NUCLEOTIDE SEQUENCE [LARGE SCALE GENOMIC DNA]</scope>
    <source>
        <strain evidence="1 2">TBRC6557</strain>
    </source>
</reference>
<organism evidence="1 2">
    <name type="scientific">Nonomuraea rhodomycinica</name>
    <dbReference type="NCBI Taxonomy" id="1712872"/>
    <lineage>
        <taxon>Bacteria</taxon>
        <taxon>Bacillati</taxon>
        <taxon>Actinomycetota</taxon>
        <taxon>Actinomycetes</taxon>
        <taxon>Streptosporangiales</taxon>
        <taxon>Streptosporangiaceae</taxon>
        <taxon>Nonomuraea</taxon>
    </lineage>
</organism>
<name>A0A7Y6IQF6_9ACTN</name>
<comment type="caution">
    <text evidence="1">The sequence shown here is derived from an EMBL/GenBank/DDBJ whole genome shotgun (WGS) entry which is preliminary data.</text>
</comment>
<evidence type="ECO:0000313" key="2">
    <source>
        <dbReference type="Proteomes" id="UP000546126"/>
    </source>
</evidence>
<sequence>MAGADPLARHPGGVTRALAAWERRLRPSIGHLQGNGLPITSPLLLRRRT</sequence>
<dbReference type="Proteomes" id="UP000546126">
    <property type="component" value="Unassembled WGS sequence"/>
</dbReference>
<dbReference type="RefSeq" id="WP_175600719.1">
    <property type="nucleotide sequence ID" value="NZ_JABWGO010000002.1"/>
</dbReference>
<dbReference type="AlphaFoldDB" id="A0A7Y6IQF6"/>
<protein>
    <submittedName>
        <fullName evidence="1">Uncharacterized protein</fullName>
    </submittedName>
</protein>
<dbReference type="EMBL" id="JABWGO010000002">
    <property type="protein sequence ID" value="NUW41184.1"/>
    <property type="molecule type" value="Genomic_DNA"/>
</dbReference>